<dbReference type="RefSeq" id="XP_044548698.1">
    <property type="nucleotide sequence ID" value="XM_044694685.1"/>
</dbReference>
<reference evidence="2 3" key="1">
    <citation type="journal article" date="2018" name="BMC Genomics">
        <title>The genome of Naegleria lovaniensis, the basis for a comparative approach to unravel pathogenicity factors of the human pathogenic amoeba N. fowleri.</title>
        <authorList>
            <person name="Liechti N."/>
            <person name="Schurch N."/>
            <person name="Bruggmann R."/>
            <person name="Wittwer M."/>
        </authorList>
    </citation>
    <scope>NUCLEOTIDE SEQUENCE [LARGE SCALE GENOMIC DNA]</scope>
    <source>
        <strain evidence="2 3">ATCC 30569</strain>
    </source>
</reference>
<gene>
    <name evidence="2" type="ORF">C9374_004986</name>
</gene>
<dbReference type="InterPro" id="IPR029063">
    <property type="entry name" value="SAM-dependent_MTases_sf"/>
</dbReference>
<dbReference type="PANTHER" id="PTHR43591">
    <property type="entry name" value="METHYLTRANSFERASE"/>
    <property type="match status" value="1"/>
</dbReference>
<evidence type="ECO:0000313" key="3">
    <source>
        <dbReference type="Proteomes" id="UP000816034"/>
    </source>
</evidence>
<dbReference type="GO" id="GO:0008757">
    <property type="term" value="F:S-adenosylmethionine-dependent methyltransferase activity"/>
    <property type="evidence" value="ECO:0007669"/>
    <property type="project" value="InterPro"/>
</dbReference>
<protein>
    <recommendedName>
        <fullName evidence="1">Methyltransferase type 11 domain-containing protein</fullName>
    </recommendedName>
</protein>
<dbReference type="PANTHER" id="PTHR43591:SF24">
    <property type="entry name" value="2-METHOXY-6-POLYPRENYL-1,4-BENZOQUINOL METHYLASE, MITOCHONDRIAL"/>
    <property type="match status" value="1"/>
</dbReference>
<dbReference type="CDD" id="cd02440">
    <property type="entry name" value="AdoMet_MTases"/>
    <property type="match status" value="1"/>
</dbReference>
<proteinExistence type="predicted"/>
<dbReference type="GeneID" id="68097441"/>
<name>A0AA88GPY7_NAELO</name>
<dbReference type="SUPFAM" id="SSF53335">
    <property type="entry name" value="S-adenosyl-L-methionine-dependent methyltransferases"/>
    <property type="match status" value="1"/>
</dbReference>
<sequence length="297" mass="33843">MSQATDIFHTKQHWENKTKFLNHDAAVRFLGFYTDDLLRRVDFDQLIQQKISEDQHHNQPSNLKCLDIACGTGLVTFRLHSQLQQAISKLQSSSHPDISVEGIDFSSTMIQGANERLLELSNSSHVPQVLEVSLPKFYEMDGQDLKFPDASFDLIFSNMGVLFYPDIPKGLSEIHRVLKPNGKAFINAWTEDNPSKVPLEIQRKTLSGPLYSLVEAQRFMELCEKAGFSSVSIETVQARFKVPFRNYAELMKSNKDLVKEDEFPQFVQQLAERFGVKNMDEEEIEICTSAHVASLVK</sequence>
<dbReference type="Gene3D" id="3.40.50.150">
    <property type="entry name" value="Vaccinia Virus protein VP39"/>
    <property type="match status" value="1"/>
</dbReference>
<organism evidence="2 3">
    <name type="scientific">Naegleria lovaniensis</name>
    <name type="common">Amoeba</name>
    <dbReference type="NCBI Taxonomy" id="51637"/>
    <lineage>
        <taxon>Eukaryota</taxon>
        <taxon>Discoba</taxon>
        <taxon>Heterolobosea</taxon>
        <taxon>Tetramitia</taxon>
        <taxon>Eutetramitia</taxon>
        <taxon>Vahlkampfiidae</taxon>
        <taxon>Naegleria</taxon>
    </lineage>
</organism>
<evidence type="ECO:0000313" key="2">
    <source>
        <dbReference type="EMBL" id="KAG2383019.1"/>
    </source>
</evidence>
<comment type="caution">
    <text evidence="2">The sequence shown here is derived from an EMBL/GenBank/DDBJ whole genome shotgun (WGS) entry which is preliminary data.</text>
</comment>
<dbReference type="Pfam" id="PF08241">
    <property type="entry name" value="Methyltransf_11"/>
    <property type="match status" value="1"/>
</dbReference>
<feature type="domain" description="Methyltransferase type 11" evidence="1">
    <location>
        <begin position="66"/>
        <end position="186"/>
    </location>
</feature>
<evidence type="ECO:0000259" key="1">
    <source>
        <dbReference type="Pfam" id="PF08241"/>
    </source>
</evidence>
<dbReference type="EMBL" id="PYSW02000022">
    <property type="protein sequence ID" value="KAG2383019.1"/>
    <property type="molecule type" value="Genomic_DNA"/>
</dbReference>
<keyword evidence="3" id="KW-1185">Reference proteome</keyword>
<dbReference type="AlphaFoldDB" id="A0AA88GPY7"/>
<dbReference type="InterPro" id="IPR013216">
    <property type="entry name" value="Methyltransf_11"/>
</dbReference>
<dbReference type="Proteomes" id="UP000816034">
    <property type="component" value="Unassembled WGS sequence"/>
</dbReference>
<accession>A0AA88GPY7</accession>